<feature type="compositionally biased region" description="Polar residues" evidence="3">
    <location>
        <begin position="314"/>
        <end position="324"/>
    </location>
</feature>
<feature type="region of interest" description="Disordered" evidence="3">
    <location>
        <begin position="780"/>
        <end position="812"/>
    </location>
</feature>
<dbReference type="HOGENOM" id="CLU_007408_0_0_1"/>
<evidence type="ECO:0000256" key="1">
    <source>
        <dbReference type="ARBA" id="ARBA00022614"/>
    </source>
</evidence>
<proteinExistence type="predicted"/>
<keyword evidence="5" id="KW-1185">Reference proteome</keyword>
<dbReference type="InterPro" id="IPR050333">
    <property type="entry name" value="SLRP"/>
</dbReference>
<feature type="compositionally biased region" description="Polar residues" evidence="3">
    <location>
        <begin position="288"/>
        <end position="303"/>
    </location>
</feature>
<reference evidence="4 5" key="1">
    <citation type="submission" date="2013-03" db="EMBL/GenBank/DDBJ databases">
        <title>The Genome Sequence of Exophiala aquamarina CBS 119918.</title>
        <authorList>
            <consortium name="The Broad Institute Genomics Platform"/>
            <person name="Cuomo C."/>
            <person name="de Hoog S."/>
            <person name="Gorbushina A."/>
            <person name="Walker B."/>
            <person name="Young S.K."/>
            <person name="Zeng Q."/>
            <person name="Gargeya S."/>
            <person name="Fitzgerald M."/>
            <person name="Haas B."/>
            <person name="Abouelleil A."/>
            <person name="Allen A.W."/>
            <person name="Alvarado L."/>
            <person name="Arachchi H.M."/>
            <person name="Berlin A.M."/>
            <person name="Chapman S.B."/>
            <person name="Gainer-Dewar J."/>
            <person name="Goldberg J."/>
            <person name="Griggs A."/>
            <person name="Gujja S."/>
            <person name="Hansen M."/>
            <person name="Howarth C."/>
            <person name="Imamovic A."/>
            <person name="Ireland A."/>
            <person name="Larimer J."/>
            <person name="McCowan C."/>
            <person name="Murphy C."/>
            <person name="Pearson M."/>
            <person name="Poon T.W."/>
            <person name="Priest M."/>
            <person name="Roberts A."/>
            <person name="Saif S."/>
            <person name="Shea T."/>
            <person name="Sisk P."/>
            <person name="Sykes S."/>
            <person name="Wortman J."/>
            <person name="Nusbaum C."/>
            <person name="Birren B."/>
        </authorList>
    </citation>
    <scope>NUCLEOTIDE SEQUENCE [LARGE SCALE GENOMIC DNA]</scope>
    <source>
        <strain evidence="4 5">CBS 119918</strain>
    </source>
</reference>
<dbReference type="RefSeq" id="XP_013254235.1">
    <property type="nucleotide sequence ID" value="XM_013398781.1"/>
</dbReference>
<comment type="caution">
    <text evidence="4">The sequence shown here is derived from an EMBL/GenBank/DDBJ whole genome shotgun (WGS) entry which is preliminary data.</text>
</comment>
<dbReference type="AlphaFoldDB" id="A0A072P7Q6"/>
<dbReference type="Proteomes" id="UP000027920">
    <property type="component" value="Unassembled WGS sequence"/>
</dbReference>
<feature type="region of interest" description="Disordered" evidence="3">
    <location>
        <begin position="102"/>
        <end position="381"/>
    </location>
</feature>
<dbReference type="SMART" id="SM00369">
    <property type="entry name" value="LRR_TYP"/>
    <property type="match status" value="9"/>
</dbReference>
<evidence type="ECO:0008006" key="6">
    <source>
        <dbReference type="Google" id="ProtNLM"/>
    </source>
</evidence>
<evidence type="ECO:0000256" key="2">
    <source>
        <dbReference type="ARBA" id="ARBA00022737"/>
    </source>
</evidence>
<dbReference type="Pfam" id="PF13855">
    <property type="entry name" value="LRR_8"/>
    <property type="match status" value="1"/>
</dbReference>
<feature type="compositionally biased region" description="Basic and acidic residues" evidence="3">
    <location>
        <begin position="780"/>
        <end position="791"/>
    </location>
</feature>
<keyword evidence="2" id="KW-0677">Repeat</keyword>
<dbReference type="SUPFAM" id="SSF52058">
    <property type="entry name" value="L domain-like"/>
    <property type="match status" value="1"/>
</dbReference>
<evidence type="ECO:0000313" key="4">
    <source>
        <dbReference type="EMBL" id="KEF51645.1"/>
    </source>
</evidence>
<organism evidence="4 5">
    <name type="scientific">Exophiala aquamarina CBS 119918</name>
    <dbReference type="NCBI Taxonomy" id="1182545"/>
    <lineage>
        <taxon>Eukaryota</taxon>
        <taxon>Fungi</taxon>
        <taxon>Dikarya</taxon>
        <taxon>Ascomycota</taxon>
        <taxon>Pezizomycotina</taxon>
        <taxon>Eurotiomycetes</taxon>
        <taxon>Chaetothyriomycetidae</taxon>
        <taxon>Chaetothyriales</taxon>
        <taxon>Herpotrichiellaceae</taxon>
        <taxon>Exophiala</taxon>
    </lineage>
</organism>
<feature type="compositionally biased region" description="Low complexity" evidence="3">
    <location>
        <begin position="794"/>
        <end position="805"/>
    </location>
</feature>
<dbReference type="SMART" id="SM00364">
    <property type="entry name" value="LRR_BAC"/>
    <property type="match status" value="6"/>
</dbReference>
<dbReference type="InterPro" id="IPR032675">
    <property type="entry name" value="LRR_dom_sf"/>
</dbReference>
<feature type="compositionally biased region" description="Polar residues" evidence="3">
    <location>
        <begin position="124"/>
        <end position="133"/>
    </location>
</feature>
<accession>A0A072P7Q6</accession>
<dbReference type="InterPro" id="IPR001611">
    <property type="entry name" value="Leu-rich_rpt"/>
</dbReference>
<feature type="compositionally biased region" description="Polar residues" evidence="3">
    <location>
        <begin position="102"/>
        <end position="111"/>
    </location>
</feature>
<dbReference type="PROSITE" id="PS51450">
    <property type="entry name" value="LRR"/>
    <property type="match status" value="2"/>
</dbReference>
<dbReference type="PANTHER" id="PTHR45712">
    <property type="entry name" value="AGAP008170-PA"/>
    <property type="match status" value="1"/>
</dbReference>
<evidence type="ECO:0000256" key="3">
    <source>
        <dbReference type="SAM" id="MobiDB-lite"/>
    </source>
</evidence>
<gene>
    <name evidence="4" type="ORF">A1O9_12280</name>
</gene>
<dbReference type="GeneID" id="25287174"/>
<dbReference type="EMBL" id="AMGV01000022">
    <property type="protein sequence ID" value="KEF51645.1"/>
    <property type="molecule type" value="Genomic_DNA"/>
</dbReference>
<feature type="compositionally biased region" description="Polar residues" evidence="3">
    <location>
        <begin position="29"/>
        <end position="42"/>
    </location>
</feature>
<dbReference type="OrthoDB" id="676979at2759"/>
<protein>
    <recommendedName>
        <fullName evidence="6">Leucine-rich repeat-containing protein 40</fullName>
    </recommendedName>
</protein>
<name>A0A072P7Q6_9EURO</name>
<dbReference type="PANTHER" id="PTHR45712:SF22">
    <property type="entry name" value="INSULIN-LIKE GROWTH FACTOR-BINDING PROTEIN COMPLEX ACID LABILE SUBUNIT"/>
    <property type="match status" value="1"/>
</dbReference>
<keyword evidence="1" id="KW-0433">Leucine-rich repeat</keyword>
<dbReference type="Gene3D" id="3.80.10.10">
    <property type="entry name" value="Ribonuclease Inhibitor"/>
    <property type="match status" value="3"/>
</dbReference>
<dbReference type="VEuPathDB" id="FungiDB:A1O9_12280"/>
<sequence>MDQDHGSNVPLRASIPRLSRLPMPRAMPSSDNMRLTARSSTAPVIHNDDLRKNSTLPRPAGSKTPLIETFNHSIKARYAWSDGPLRPRSVSPVRDALRDAQNASLDTTPPGLNSEFPVFEDGNENPSITSKDNSGAEFKERRRPRPSLSERTIETLSQISPCPSPVGRRPSLVGTDTSMPPPNRPASSMRESRPNTPAAQRPDSPSKRPFRPPGRMSPTKDVGALPPVVSPGNIYTPPKAFVRGRGSRIAKLPHESKRSVSSALGAPEQKLDSTRAAHAPVSAMKSKPTYSSKTIGHTSSSGKPSLASIFKDLPTSTGTKTTKLAVSEPEQRTGLLRAKTRGENAIAPSTPPSAQSKKQKAPPKTETPVAGIAEAKSSPRSSAALRETIAKAKAAKRKALEIGQDVPHQQISGRPWPVVGIEHEVLPGQDSQGLLRKRIAQAVTSGILNIASMSLKRMPTEVMNMYESDNSTAKWSEMVDLIKLIAADNEIDQFEEAVFPDYSPEDMTNDDEKTSQFGGLEHINMQRNLLSAIPIGLRQLERLQILNLSNNRLTNDAFKVIGQVRNLKELMLGENILNGILDFGDHQLNNLQTLDLHGNDIVGLHGDSFGCLRSLKSINLAGNKMTSIQWELFERLPLTDLNVSKNCLVNTLFDDAMSLPSLRVLDASHNSLKEIGGGSLDLPSLRSLAVNANRLAKLPILAKCALLQTLLASENELEELPAGFIDLKALKSADFAHNNIRTIHPEIALMEELSSLTLVGNPLREKKLLTMSTAEIKQDAERKLETQHEDADVSSGSQTTSNSNQARHKSSKGILDLSSQSLTTISPDDVDLDGSSGGIHTLKLSNNDLATFPYELLSHPALKYSLQSLDLSHNPLLHPTQYLTSELFLPSLKCLYIVSTGLTSLDALTTYMKAPALTELNISCHRLAGRVPWVRAWFPNCVTLLATDNWFNSIDTEGVRGLEVLDIRNNEIESLPARIGLFGNFIGSAKEPGKLKILEVSGNRFRVPRLAVVEKGSEAVLKDLRRMIPEHEVPEEWKDMV</sequence>
<dbReference type="InterPro" id="IPR003591">
    <property type="entry name" value="Leu-rich_rpt_typical-subtyp"/>
</dbReference>
<feature type="region of interest" description="Disordered" evidence="3">
    <location>
        <begin position="1"/>
        <end position="64"/>
    </location>
</feature>
<evidence type="ECO:0000313" key="5">
    <source>
        <dbReference type="Proteomes" id="UP000027920"/>
    </source>
</evidence>
<dbReference type="STRING" id="1182545.A0A072P7Q6"/>